<reference evidence="1" key="2">
    <citation type="journal article" date="2007" name="Science">
        <title>Draft genome sequence of the sexually transmitted pathogen Trichomonas vaginalis.</title>
        <authorList>
            <person name="Carlton J.M."/>
            <person name="Hirt R.P."/>
            <person name="Silva J.C."/>
            <person name="Delcher A.L."/>
            <person name="Schatz M."/>
            <person name="Zhao Q."/>
            <person name="Wortman J.R."/>
            <person name="Bidwell S.L."/>
            <person name="Alsmark U.C.M."/>
            <person name="Besteiro S."/>
            <person name="Sicheritz-Ponten T."/>
            <person name="Noel C.J."/>
            <person name="Dacks J.B."/>
            <person name="Foster P.G."/>
            <person name="Simillion C."/>
            <person name="Van de Peer Y."/>
            <person name="Miranda-Saavedra D."/>
            <person name="Barton G.J."/>
            <person name="Westrop G.D."/>
            <person name="Mueller S."/>
            <person name="Dessi D."/>
            <person name="Fiori P.L."/>
            <person name="Ren Q."/>
            <person name="Paulsen I."/>
            <person name="Zhang H."/>
            <person name="Bastida-Corcuera F.D."/>
            <person name="Simoes-Barbosa A."/>
            <person name="Brown M.T."/>
            <person name="Hayes R.D."/>
            <person name="Mukherjee M."/>
            <person name="Okumura C.Y."/>
            <person name="Schneider R."/>
            <person name="Smith A.J."/>
            <person name="Vanacova S."/>
            <person name="Villalvazo M."/>
            <person name="Haas B.J."/>
            <person name="Pertea M."/>
            <person name="Feldblyum T.V."/>
            <person name="Utterback T.R."/>
            <person name="Shu C.L."/>
            <person name="Osoegawa K."/>
            <person name="de Jong P.J."/>
            <person name="Hrdy I."/>
            <person name="Horvathova L."/>
            <person name="Zubacova Z."/>
            <person name="Dolezal P."/>
            <person name="Malik S.B."/>
            <person name="Logsdon J.M. Jr."/>
            <person name="Henze K."/>
            <person name="Gupta A."/>
            <person name="Wang C.C."/>
            <person name="Dunne R.L."/>
            <person name="Upcroft J.A."/>
            <person name="Upcroft P."/>
            <person name="White O."/>
            <person name="Salzberg S.L."/>
            <person name="Tang P."/>
            <person name="Chiu C.-H."/>
            <person name="Lee Y.-S."/>
            <person name="Embley T.M."/>
            <person name="Coombs G.H."/>
            <person name="Mottram J.C."/>
            <person name="Tachezy J."/>
            <person name="Fraser-Liggett C.M."/>
            <person name="Johnson P.J."/>
        </authorList>
    </citation>
    <scope>NUCLEOTIDE SEQUENCE [LARGE SCALE GENOMIC DNA]</scope>
    <source>
        <strain evidence="1">G3</strain>
    </source>
</reference>
<dbReference type="Proteomes" id="UP000001542">
    <property type="component" value="Unassembled WGS sequence"/>
</dbReference>
<dbReference type="SMR" id="A2F0X4"/>
<keyword evidence="2" id="KW-1185">Reference proteome</keyword>
<dbReference type="SUPFAM" id="SSF48452">
    <property type="entry name" value="TPR-like"/>
    <property type="match status" value="1"/>
</dbReference>
<dbReference type="VEuPathDB" id="TrichDB:TVAG_490370"/>
<accession>A2F0X4</accession>
<dbReference type="AlphaFoldDB" id="A2F0X4"/>
<proteinExistence type="predicted"/>
<sequence>MTSQILVFFEGDKNWWVAYNVTEAQRIRYIDIISKFLCSLKEFTNQDYTIDQVCVFNFLPFSTEKEIIDDLKRQIKEPLNSTTEILVQVKDSLPIIKREKLSGEQALSFITKGRYFEEKGFYIDARDFFIAADEYGYLDLARLYYIRNLKEPVENLLPRLVELYPNNFEVQIMKIAYEKDEARFLRFTDDAFKYIRQLHGVNKFNFLSEFARILLSRHMYSRAQECINELKSINESHSVVCKLECELQIALKDPSTAAIMAFRSPQSYKYLARICDLDGGVANVFEKVFSSKDSSSQTIFSPKALADIGKTLFKKGNINCAVTFLREAYHKKPQIEICYQLLKIFHILHNKSQFFDILKSFIISNQTELIPGINFKDLMQIFANADYKIMPKTTTRQSFSTILPSHIPYLKLLMLITVFLYSFGNYSMSNDIRLKIRCYSSPLRTMPGFGYIRKLYFACDQPPPGSSRPSDTRIAFVGDEYVYAAGPIPNIQDDDKRSLKAEFFAFPGLSIKHLKKGDTNKGIHRSYNQQIKGILQNFNYVIFVFGTIDCIQVIPLSVQNLEYPKATQAVLDLVIPYAEMIKKYKEAQSHIYVHPAFSCSEEAQPITDLFNRLLGKYLKEPTYLKVEKSLPRASSPADSKGTLNDYHNALRRELDERIYPDRFK</sequence>
<dbReference type="Gene3D" id="1.25.40.10">
    <property type="entry name" value="Tetratricopeptide repeat domain"/>
    <property type="match status" value="1"/>
</dbReference>
<dbReference type="InterPro" id="IPR011990">
    <property type="entry name" value="TPR-like_helical_dom_sf"/>
</dbReference>
<gene>
    <name evidence="1" type="ORF">TVAG_490370</name>
</gene>
<protein>
    <submittedName>
        <fullName evidence="1">Uncharacterized protein</fullName>
    </submittedName>
</protein>
<reference evidence="1" key="1">
    <citation type="submission" date="2006-10" db="EMBL/GenBank/DDBJ databases">
        <authorList>
            <person name="Amadeo P."/>
            <person name="Zhao Q."/>
            <person name="Wortman J."/>
            <person name="Fraser-Liggett C."/>
            <person name="Carlton J."/>
        </authorList>
    </citation>
    <scope>NUCLEOTIDE SEQUENCE</scope>
    <source>
        <strain evidence="1">G3</strain>
    </source>
</reference>
<dbReference type="KEGG" id="tva:4759275"/>
<dbReference type="RefSeq" id="XP_001314153.1">
    <property type="nucleotide sequence ID" value="XM_001314142.1"/>
</dbReference>
<organism evidence="1 2">
    <name type="scientific">Trichomonas vaginalis (strain ATCC PRA-98 / G3)</name>
    <dbReference type="NCBI Taxonomy" id="412133"/>
    <lineage>
        <taxon>Eukaryota</taxon>
        <taxon>Metamonada</taxon>
        <taxon>Parabasalia</taxon>
        <taxon>Trichomonadida</taxon>
        <taxon>Trichomonadidae</taxon>
        <taxon>Trichomonas</taxon>
    </lineage>
</organism>
<dbReference type="InParanoid" id="A2F0X4"/>
<dbReference type="EMBL" id="DS113567">
    <property type="protein sequence ID" value="EAY01449.1"/>
    <property type="molecule type" value="Genomic_DNA"/>
</dbReference>
<dbReference type="VEuPathDB" id="TrichDB:TVAGG3_0532530"/>
<evidence type="ECO:0000313" key="1">
    <source>
        <dbReference type="EMBL" id="EAY01449.1"/>
    </source>
</evidence>
<name>A2F0X4_TRIV3</name>
<evidence type="ECO:0000313" key="2">
    <source>
        <dbReference type="Proteomes" id="UP000001542"/>
    </source>
</evidence>